<feature type="region of interest" description="Disordered" evidence="4">
    <location>
        <begin position="214"/>
        <end position="242"/>
    </location>
</feature>
<dbReference type="InterPro" id="IPR002577">
    <property type="entry name" value="HTH_HxlR"/>
</dbReference>
<dbReference type="InterPro" id="IPR036390">
    <property type="entry name" value="WH_DNA-bd_sf"/>
</dbReference>
<dbReference type="PROSITE" id="PS51118">
    <property type="entry name" value="HTH_HXLR"/>
    <property type="match status" value="1"/>
</dbReference>
<evidence type="ECO:0000313" key="7">
    <source>
        <dbReference type="Proteomes" id="UP001205185"/>
    </source>
</evidence>
<dbReference type="Gene3D" id="3.30.1050.10">
    <property type="entry name" value="SCP2 sterol-binding domain"/>
    <property type="match status" value="1"/>
</dbReference>
<dbReference type="InterPro" id="IPR036527">
    <property type="entry name" value="SCP2_sterol-bd_dom_sf"/>
</dbReference>
<dbReference type="Proteomes" id="UP001205185">
    <property type="component" value="Unassembled WGS sequence"/>
</dbReference>
<accession>A0ABT1IEH0</accession>
<keyword evidence="3" id="KW-0804">Transcription</keyword>
<dbReference type="InterPro" id="IPR036388">
    <property type="entry name" value="WH-like_DNA-bd_sf"/>
</dbReference>
<evidence type="ECO:0000313" key="6">
    <source>
        <dbReference type="EMBL" id="MCP2270978.1"/>
    </source>
</evidence>
<reference evidence="6 7" key="1">
    <citation type="submission" date="2022-06" db="EMBL/GenBank/DDBJ databases">
        <title>Genomic Encyclopedia of Archaeal and Bacterial Type Strains, Phase II (KMG-II): from individual species to whole genera.</title>
        <authorList>
            <person name="Goeker M."/>
        </authorList>
    </citation>
    <scope>NUCLEOTIDE SEQUENCE [LARGE SCALE GENOMIC DNA]</scope>
    <source>
        <strain evidence="6 7">DSM 44255</strain>
    </source>
</reference>
<organism evidence="6 7">
    <name type="scientific">Actinokineospora diospyrosa</name>
    <dbReference type="NCBI Taxonomy" id="103728"/>
    <lineage>
        <taxon>Bacteria</taxon>
        <taxon>Bacillati</taxon>
        <taxon>Actinomycetota</taxon>
        <taxon>Actinomycetes</taxon>
        <taxon>Pseudonocardiales</taxon>
        <taxon>Pseudonocardiaceae</taxon>
        <taxon>Actinokineospora</taxon>
    </lineage>
</organism>
<evidence type="ECO:0000259" key="5">
    <source>
        <dbReference type="PROSITE" id="PS51118"/>
    </source>
</evidence>
<evidence type="ECO:0000256" key="3">
    <source>
        <dbReference type="ARBA" id="ARBA00023163"/>
    </source>
</evidence>
<feature type="compositionally biased region" description="Pro residues" evidence="4">
    <location>
        <begin position="220"/>
        <end position="229"/>
    </location>
</feature>
<protein>
    <submittedName>
        <fullName evidence="6">Transcriptional regulator, HxlR family</fullName>
    </submittedName>
</protein>
<feature type="domain" description="HTH hxlR-type" evidence="5">
    <location>
        <begin position="11"/>
        <end position="109"/>
    </location>
</feature>
<evidence type="ECO:0000256" key="4">
    <source>
        <dbReference type="SAM" id="MobiDB-lite"/>
    </source>
</evidence>
<gene>
    <name evidence="6" type="ORF">LV75_003490</name>
</gene>
<keyword evidence="1" id="KW-0805">Transcription regulation</keyword>
<dbReference type="PANTHER" id="PTHR33204">
    <property type="entry name" value="TRANSCRIPTIONAL REGULATOR, MARR FAMILY"/>
    <property type="match status" value="1"/>
</dbReference>
<dbReference type="PANTHER" id="PTHR33204:SF18">
    <property type="entry name" value="TRANSCRIPTIONAL REGULATORY PROTEIN"/>
    <property type="match status" value="1"/>
</dbReference>
<keyword evidence="2" id="KW-0238">DNA-binding</keyword>
<keyword evidence="7" id="KW-1185">Reference proteome</keyword>
<dbReference type="RefSeq" id="WP_253887939.1">
    <property type="nucleotide sequence ID" value="NZ_BAAAVB010000013.1"/>
</dbReference>
<dbReference type="SUPFAM" id="SSF46785">
    <property type="entry name" value="Winged helix' DNA-binding domain"/>
    <property type="match status" value="1"/>
</dbReference>
<evidence type="ECO:0000256" key="2">
    <source>
        <dbReference type="ARBA" id="ARBA00023125"/>
    </source>
</evidence>
<dbReference type="Pfam" id="PF01638">
    <property type="entry name" value="HxlR"/>
    <property type="match status" value="1"/>
</dbReference>
<dbReference type="SUPFAM" id="SSF55718">
    <property type="entry name" value="SCP-like"/>
    <property type="match status" value="1"/>
</dbReference>
<name>A0ABT1IEH0_9PSEU</name>
<proteinExistence type="predicted"/>
<evidence type="ECO:0000256" key="1">
    <source>
        <dbReference type="ARBA" id="ARBA00023015"/>
    </source>
</evidence>
<dbReference type="Gene3D" id="1.10.10.10">
    <property type="entry name" value="Winged helix-like DNA-binding domain superfamily/Winged helix DNA-binding domain"/>
    <property type="match status" value="1"/>
</dbReference>
<comment type="caution">
    <text evidence="6">The sequence shown here is derived from an EMBL/GenBank/DDBJ whole genome shotgun (WGS) entry which is preliminary data.</text>
</comment>
<dbReference type="EMBL" id="JAMTCO010000008">
    <property type="protein sequence ID" value="MCP2270978.1"/>
    <property type="molecule type" value="Genomic_DNA"/>
</dbReference>
<sequence length="242" mass="25990">MAPKRSYADGCATAHALDLIGERWALLVVRELLLGPKRFTDLRAGLPGIGPNVLAQRLRELNNAGVLHRRELSWPTGVHIYELTDWGHGLDGVIFALGRWGLRSPTLPPDAPVSADGHVLSLRLLFDRSAAAGLVLTLGLHLGQDRFRLEVVDGTLALARGDTENPDAAIHTTVPTFDALLRDGGHFAEALRLGSLTVRGDLRTAALFPILFSGRDTRPTGPPPTPASFPPEAVLPAPRRGS</sequence>